<feature type="domain" description="Fatty acid hydroxylase" evidence="6">
    <location>
        <begin position="135"/>
        <end position="276"/>
    </location>
</feature>
<evidence type="ECO:0000256" key="1">
    <source>
        <dbReference type="ARBA" id="ARBA00004370"/>
    </source>
</evidence>
<dbReference type="GO" id="GO:0005506">
    <property type="term" value="F:iron ion binding"/>
    <property type="evidence" value="ECO:0007669"/>
    <property type="project" value="InterPro"/>
</dbReference>
<proteinExistence type="predicted"/>
<dbReference type="GO" id="GO:0016491">
    <property type="term" value="F:oxidoreductase activity"/>
    <property type="evidence" value="ECO:0007669"/>
    <property type="project" value="InterPro"/>
</dbReference>
<evidence type="ECO:0000313" key="8">
    <source>
        <dbReference type="Proteomes" id="UP000542125"/>
    </source>
</evidence>
<keyword evidence="2 5" id="KW-0812">Transmembrane</keyword>
<dbReference type="GO" id="GO:0016020">
    <property type="term" value="C:membrane"/>
    <property type="evidence" value="ECO:0007669"/>
    <property type="project" value="UniProtKB-SubCell"/>
</dbReference>
<keyword evidence="8" id="KW-1185">Reference proteome</keyword>
<dbReference type="Pfam" id="PF04116">
    <property type="entry name" value="FA_hydroxylase"/>
    <property type="match status" value="1"/>
</dbReference>
<comment type="caution">
    <text evidence="7">The sequence shown here is derived from an EMBL/GenBank/DDBJ whole genome shotgun (WGS) entry which is preliminary data.</text>
</comment>
<evidence type="ECO:0000256" key="3">
    <source>
        <dbReference type="ARBA" id="ARBA00022989"/>
    </source>
</evidence>
<accession>A0A7Y9IWC4</accession>
<organism evidence="7 8">
    <name type="scientific">Pigmentiphaga litoralis</name>
    <dbReference type="NCBI Taxonomy" id="516702"/>
    <lineage>
        <taxon>Bacteria</taxon>
        <taxon>Pseudomonadati</taxon>
        <taxon>Pseudomonadota</taxon>
        <taxon>Betaproteobacteria</taxon>
        <taxon>Burkholderiales</taxon>
        <taxon>Alcaligenaceae</taxon>
        <taxon>Pigmentiphaga</taxon>
    </lineage>
</organism>
<reference evidence="7 8" key="1">
    <citation type="submission" date="2020-07" db="EMBL/GenBank/DDBJ databases">
        <title>Genomic Encyclopedia of Type Strains, Phase IV (KMG-V): Genome sequencing to study the core and pangenomes of soil and plant-associated prokaryotes.</title>
        <authorList>
            <person name="Whitman W."/>
        </authorList>
    </citation>
    <scope>NUCLEOTIDE SEQUENCE [LARGE SCALE GENOMIC DNA]</scope>
    <source>
        <strain evidence="7 8">SAS40</strain>
    </source>
</reference>
<gene>
    <name evidence="7" type="ORF">FHW18_002964</name>
</gene>
<comment type="subcellular location">
    <subcellularLocation>
        <location evidence="1">Membrane</location>
    </subcellularLocation>
</comment>
<feature type="transmembrane region" description="Helical" evidence="5">
    <location>
        <begin position="131"/>
        <end position="148"/>
    </location>
</feature>
<evidence type="ECO:0000256" key="5">
    <source>
        <dbReference type="SAM" id="Phobius"/>
    </source>
</evidence>
<evidence type="ECO:0000313" key="7">
    <source>
        <dbReference type="EMBL" id="NYE83693.1"/>
    </source>
</evidence>
<dbReference type="AlphaFoldDB" id="A0A7Y9IWC4"/>
<sequence length="319" mass="36057">MDTITDLFSAAQQWLFEAAIQPLLFAMGMGNLVEDAFDATMWLLVGVIQIVVLIAVIAPMQRWKPVEQVTDHRGIRLDMIYTVIHRLGIFRVALFFAIDPLWNAMFGSLHVMGLSSFQLDQLWPGVTDGPIASLLLYLLLFDLLGYLFHRAVHSYRWLWALHSVHHSQRQMTMWSDDRNHLLEDLLHDTMLVIASQLIGVAPGQFVAIVAISNLIESFSHANVRVSFGRIGEKLIVGPRFHRLHHAIGLGHESRGRRLGGHNFAVLFPIWDILFGTAHFGGNYEATGIRDQLPEEGGREYGQGFFAQQWLGLKRMVGRG</sequence>
<feature type="transmembrane region" description="Helical" evidence="5">
    <location>
        <begin position="39"/>
        <end position="58"/>
    </location>
</feature>
<dbReference type="GO" id="GO:0008610">
    <property type="term" value="P:lipid biosynthetic process"/>
    <property type="evidence" value="ECO:0007669"/>
    <property type="project" value="InterPro"/>
</dbReference>
<dbReference type="RefSeq" id="WP_179587474.1">
    <property type="nucleotide sequence ID" value="NZ_JACBYR010000001.1"/>
</dbReference>
<dbReference type="PANTHER" id="PTHR11863">
    <property type="entry name" value="STEROL DESATURASE"/>
    <property type="match status" value="1"/>
</dbReference>
<protein>
    <submittedName>
        <fullName evidence="7">Sterol desaturase/sphingolipid hydroxylase (Fatty acid hydroxylase superfamily)</fullName>
    </submittedName>
</protein>
<keyword evidence="3 5" id="KW-1133">Transmembrane helix</keyword>
<dbReference type="InterPro" id="IPR006694">
    <property type="entry name" value="Fatty_acid_hydroxylase"/>
</dbReference>
<evidence type="ECO:0000259" key="6">
    <source>
        <dbReference type="Pfam" id="PF04116"/>
    </source>
</evidence>
<name>A0A7Y9IWC4_9BURK</name>
<dbReference type="Proteomes" id="UP000542125">
    <property type="component" value="Unassembled WGS sequence"/>
</dbReference>
<evidence type="ECO:0000256" key="4">
    <source>
        <dbReference type="ARBA" id="ARBA00023136"/>
    </source>
</evidence>
<dbReference type="EMBL" id="JACBYR010000001">
    <property type="protein sequence ID" value="NYE83693.1"/>
    <property type="molecule type" value="Genomic_DNA"/>
</dbReference>
<feature type="transmembrane region" description="Helical" evidence="5">
    <location>
        <begin position="79"/>
        <end position="98"/>
    </location>
</feature>
<dbReference type="InterPro" id="IPR050307">
    <property type="entry name" value="Sterol_Desaturase_Related"/>
</dbReference>
<evidence type="ECO:0000256" key="2">
    <source>
        <dbReference type="ARBA" id="ARBA00022692"/>
    </source>
</evidence>
<keyword evidence="4 5" id="KW-0472">Membrane</keyword>